<evidence type="ECO:0000313" key="2">
    <source>
        <dbReference type="Proteomes" id="UP000039370"/>
    </source>
</evidence>
<proteinExistence type="predicted"/>
<name>A0A0B7IMR6_9FLAO</name>
<dbReference type="EMBL" id="CDOK01000144">
    <property type="protein sequence ID" value="CEN51292.1"/>
    <property type="molecule type" value="Genomic_DNA"/>
</dbReference>
<dbReference type="Proteomes" id="UP000039370">
    <property type="component" value="Unassembled WGS sequence"/>
</dbReference>
<gene>
    <name evidence="1" type="ORF">CCAN11_2280031</name>
</gene>
<protein>
    <submittedName>
        <fullName evidence="1">Uncharacterized protein</fullName>
    </submittedName>
</protein>
<accession>A0A0B7IMR6</accession>
<organism evidence="1 2">
    <name type="scientific">Capnocytophaga canimorsus</name>
    <dbReference type="NCBI Taxonomy" id="28188"/>
    <lineage>
        <taxon>Bacteria</taxon>
        <taxon>Pseudomonadati</taxon>
        <taxon>Bacteroidota</taxon>
        <taxon>Flavobacteriia</taxon>
        <taxon>Flavobacteriales</taxon>
        <taxon>Flavobacteriaceae</taxon>
        <taxon>Capnocytophaga</taxon>
    </lineage>
</organism>
<evidence type="ECO:0000313" key="1">
    <source>
        <dbReference type="EMBL" id="CEN51292.1"/>
    </source>
</evidence>
<sequence>MPIITNNTLIPIDLVNKIKEAATFMEGMQTIRQLSFRFIRLWLGILILQMK</sequence>
<dbReference type="AlphaFoldDB" id="A0A0B7IMR6"/>
<reference evidence="2" key="1">
    <citation type="submission" date="2015-01" db="EMBL/GenBank/DDBJ databases">
        <authorList>
            <person name="MANFREDI Pablo"/>
        </authorList>
    </citation>
    <scope>NUCLEOTIDE SEQUENCE [LARGE SCALE GENOMIC DNA]</scope>
    <source>
        <strain evidence="2">Cc11</strain>
    </source>
</reference>